<feature type="region of interest" description="Disordered" evidence="1">
    <location>
        <begin position="187"/>
        <end position="257"/>
    </location>
</feature>
<organism evidence="2 3">
    <name type="scientific">Brachybacterium phenoliresistens</name>
    <dbReference type="NCBI Taxonomy" id="396014"/>
    <lineage>
        <taxon>Bacteria</taxon>
        <taxon>Bacillati</taxon>
        <taxon>Actinomycetota</taxon>
        <taxon>Actinomycetes</taxon>
        <taxon>Micrococcales</taxon>
        <taxon>Dermabacteraceae</taxon>
        <taxon>Brachybacterium</taxon>
    </lineage>
</organism>
<sequence>MHRGAAPGGRGRTQQLGEDQQQMGLDHVHQRSGPVVVPGAALQRQGLLEADLDLLGTIRRGIAAGQALHGGHPEEVVDPMDTLRGRQPQDELFHVPGAAKIAPERLLESQMRPLTQSHVAQARAHPPRDLRRQGEVEDEPLGIGIAVQQPGEFARIRHVDPMMIGLVPDAVDRLGTGSARRQRICDQPGELAPGSVPPPHADHPQAPARFPRQQRSDPGQQESQGEIAGGAEDQQGRIGQGGLLEVELFESRPRVPG</sequence>
<feature type="region of interest" description="Disordered" evidence="1">
    <location>
        <begin position="1"/>
        <end position="25"/>
    </location>
</feature>
<gene>
    <name evidence="2" type="ORF">BF93_09680</name>
</gene>
<feature type="compositionally biased region" description="Gly residues" evidence="1">
    <location>
        <begin position="1"/>
        <end position="11"/>
    </location>
</feature>
<reference evidence="2 3" key="1">
    <citation type="submission" date="2014-02" db="EMBL/GenBank/DDBJ databases">
        <title>Genome sequence of Brachybacterium phenoliresistens strain W13A50.</title>
        <authorList>
            <person name="Wang X."/>
        </authorList>
    </citation>
    <scope>NUCLEOTIDE SEQUENCE [LARGE SCALE GENOMIC DNA]</scope>
    <source>
        <strain evidence="2 3">W13A50</strain>
    </source>
</reference>
<feature type="compositionally biased region" description="Basic and acidic residues" evidence="1">
    <location>
        <begin position="126"/>
        <end position="135"/>
    </location>
</feature>
<evidence type="ECO:0000313" key="2">
    <source>
        <dbReference type="EMBL" id="EWS79759.1"/>
    </source>
</evidence>
<dbReference type="AlphaFoldDB" id="Z9JNJ7"/>
<feature type="compositionally biased region" description="Polar residues" evidence="1">
    <location>
        <begin position="12"/>
        <end position="23"/>
    </location>
</feature>
<dbReference type="Proteomes" id="UP000023067">
    <property type="component" value="Unassembled WGS sequence"/>
</dbReference>
<proteinExistence type="predicted"/>
<dbReference type="HOGENOM" id="CLU_1080404_0_0_11"/>
<protein>
    <submittedName>
        <fullName evidence="2">Uncharacterized protein</fullName>
    </submittedName>
</protein>
<name>Z9JNJ7_9MICO</name>
<evidence type="ECO:0000256" key="1">
    <source>
        <dbReference type="SAM" id="MobiDB-lite"/>
    </source>
</evidence>
<evidence type="ECO:0000313" key="3">
    <source>
        <dbReference type="Proteomes" id="UP000023067"/>
    </source>
</evidence>
<comment type="caution">
    <text evidence="2">The sequence shown here is derived from an EMBL/GenBank/DDBJ whole genome shotgun (WGS) entry which is preliminary data.</text>
</comment>
<keyword evidence="3" id="KW-1185">Reference proteome</keyword>
<accession>Z9JNJ7</accession>
<feature type="region of interest" description="Disordered" evidence="1">
    <location>
        <begin position="116"/>
        <end position="137"/>
    </location>
</feature>
<dbReference type="EMBL" id="JDYK01000026">
    <property type="protein sequence ID" value="EWS79759.1"/>
    <property type="molecule type" value="Genomic_DNA"/>
</dbReference>